<sequence length="578" mass="65292">MAFRDNRRSSIIDSVLIQSPTFPESWSELSESQDTQPAEGSDEYPSKIVEEGYGKSDNDATAMGQLDGQHLHAQEENIQQYECSYQKPSSVKDMPAGSNRGSWATAYTNFSTFRSQRQSISDSRFSKLSAGLSWRTARSTMSQDVGSKTGSFYSATSSVVGIAPPSEKTTSDSTWMEHIRSLKLVLAPSLEQDWSGRGQHAEFDSEEEVPLQVESVLGYGTALVESVRCRRIRLARKTINCSFRLRKEDAVKEVAHLQRLHHTHIIQVVGTYICGRKLSILLYPVAEYTLDIFMLKVRTSSIVDKLQLGAQRNIPTEAERSFETFFSCLGRAMAFVHKNLVKHMDIKPTNILVKRNSEKTLIPFQTFKIIIADFGVSRSYSSITEVCTESPTSFTRTYAAPEVIEQAPRDFSADMFSLGCVFVEMLATLERCFPRRYILGWMKRPCNIFSKAWLRDFQQEMRLVSTDTIPGQTLTSHEALELLRMRNPQQDRSYHANAKEIIRWLSRGNELDEEKFLVEYGMDAIQIRQFVDLVCAMLSDRPSSRPTSSQLENFFKGQGVFPICDCGPGPDAYEVAAG</sequence>
<evidence type="ECO:0000256" key="1">
    <source>
        <dbReference type="SAM" id="MobiDB-lite"/>
    </source>
</evidence>
<organism evidence="3 4">
    <name type="scientific">Aaosphaeria arxii CBS 175.79</name>
    <dbReference type="NCBI Taxonomy" id="1450172"/>
    <lineage>
        <taxon>Eukaryota</taxon>
        <taxon>Fungi</taxon>
        <taxon>Dikarya</taxon>
        <taxon>Ascomycota</taxon>
        <taxon>Pezizomycotina</taxon>
        <taxon>Dothideomycetes</taxon>
        <taxon>Pleosporomycetidae</taxon>
        <taxon>Pleosporales</taxon>
        <taxon>Pleosporales incertae sedis</taxon>
        <taxon>Aaosphaeria</taxon>
    </lineage>
</organism>
<dbReference type="GO" id="GO:0005524">
    <property type="term" value="F:ATP binding"/>
    <property type="evidence" value="ECO:0007669"/>
    <property type="project" value="InterPro"/>
</dbReference>
<keyword evidence="3" id="KW-0418">Kinase</keyword>
<gene>
    <name evidence="3" type="ORF">BU24DRAFT_463867</name>
</gene>
<dbReference type="RefSeq" id="XP_033383490.1">
    <property type="nucleotide sequence ID" value="XM_033532167.1"/>
</dbReference>
<proteinExistence type="predicted"/>
<dbReference type="PANTHER" id="PTHR44305:SF24">
    <property type="entry name" value="TYROSINE-PROTEIN KINASE C03B1.5-RELATED"/>
    <property type="match status" value="1"/>
</dbReference>
<keyword evidence="4" id="KW-1185">Reference proteome</keyword>
<evidence type="ECO:0000313" key="4">
    <source>
        <dbReference type="Proteomes" id="UP000799778"/>
    </source>
</evidence>
<name>A0A6A5XQW8_9PLEO</name>
<accession>A0A6A5XQW8</accession>
<feature type="domain" description="Protein kinase" evidence="2">
    <location>
        <begin position="211"/>
        <end position="555"/>
    </location>
</feature>
<dbReference type="SMART" id="SM00220">
    <property type="entry name" value="S_TKc"/>
    <property type="match status" value="1"/>
</dbReference>
<feature type="compositionally biased region" description="Polar residues" evidence="1">
    <location>
        <begin position="22"/>
        <end position="38"/>
    </location>
</feature>
<dbReference type="PANTHER" id="PTHR44305">
    <property type="entry name" value="SI:DKEY-192D15.2-RELATED"/>
    <property type="match status" value="1"/>
</dbReference>
<dbReference type="AlphaFoldDB" id="A0A6A5XQW8"/>
<dbReference type="OrthoDB" id="4062651at2759"/>
<dbReference type="Pfam" id="PF00069">
    <property type="entry name" value="Pkinase"/>
    <property type="match status" value="1"/>
</dbReference>
<dbReference type="EMBL" id="ML978070">
    <property type="protein sequence ID" value="KAF2015151.1"/>
    <property type="molecule type" value="Genomic_DNA"/>
</dbReference>
<dbReference type="GO" id="GO:0004672">
    <property type="term" value="F:protein kinase activity"/>
    <property type="evidence" value="ECO:0007669"/>
    <property type="project" value="InterPro"/>
</dbReference>
<dbReference type="PROSITE" id="PS50011">
    <property type="entry name" value="PROTEIN_KINASE_DOM"/>
    <property type="match status" value="1"/>
</dbReference>
<feature type="region of interest" description="Disordered" evidence="1">
    <location>
        <begin position="22"/>
        <end position="63"/>
    </location>
</feature>
<dbReference type="CDD" id="cd00180">
    <property type="entry name" value="PKc"/>
    <property type="match status" value="1"/>
</dbReference>
<dbReference type="InterPro" id="IPR000719">
    <property type="entry name" value="Prot_kinase_dom"/>
</dbReference>
<dbReference type="PROSITE" id="PS00108">
    <property type="entry name" value="PROTEIN_KINASE_ST"/>
    <property type="match status" value="1"/>
</dbReference>
<protein>
    <submittedName>
        <fullName evidence="3">Kinase-like protein</fullName>
    </submittedName>
</protein>
<dbReference type="InterPro" id="IPR008271">
    <property type="entry name" value="Ser/Thr_kinase_AS"/>
</dbReference>
<keyword evidence="3" id="KW-0808">Transferase</keyword>
<dbReference type="GeneID" id="54289564"/>
<reference evidence="3" key="1">
    <citation type="journal article" date="2020" name="Stud. Mycol.">
        <title>101 Dothideomycetes genomes: a test case for predicting lifestyles and emergence of pathogens.</title>
        <authorList>
            <person name="Haridas S."/>
            <person name="Albert R."/>
            <person name="Binder M."/>
            <person name="Bloem J."/>
            <person name="Labutti K."/>
            <person name="Salamov A."/>
            <person name="Andreopoulos B."/>
            <person name="Baker S."/>
            <person name="Barry K."/>
            <person name="Bills G."/>
            <person name="Bluhm B."/>
            <person name="Cannon C."/>
            <person name="Castanera R."/>
            <person name="Culley D."/>
            <person name="Daum C."/>
            <person name="Ezra D."/>
            <person name="Gonzalez J."/>
            <person name="Henrissat B."/>
            <person name="Kuo A."/>
            <person name="Liang C."/>
            <person name="Lipzen A."/>
            <person name="Lutzoni F."/>
            <person name="Magnuson J."/>
            <person name="Mondo S."/>
            <person name="Nolan M."/>
            <person name="Ohm R."/>
            <person name="Pangilinan J."/>
            <person name="Park H.-J."/>
            <person name="Ramirez L."/>
            <person name="Alfaro M."/>
            <person name="Sun H."/>
            <person name="Tritt A."/>
            <person name="Yoshinaga Y."/>
            <person name="Zwiers L.-H."/>
            <person name="Turgeon B."/>
            <person name="Goodwin S."/>
            <person name="Spatafora J."/>
            <person name="Crous P."/>
            <person name="Grigoriev I."/>
        </authorList>
    </citation>
    <scope>NUCLEOTIDE SEQUENCE</scope>
    <source>
        <strain evidence="3">CBS 175.79</strain>
    </source>
</reference>
<dbReference type="Proteomes" id="UP000799778">
    <property type="component" value="Unassembled WGS sequence"/>
</dbReference>
<evidence type="ECO:0000313" key="3">
    <source>
        <dbReference type="EMBL" id="KAF2015151.1"/>
    </source>
</evidence>
<dbReference type="Gene3D" id="1.10.510.10">
    <property type="entry name" value="Transferase(Phosphotransferase) domain 1"/>
    <property type="match status" value="1"/>
</dbReference>
<evidence type="ECO:0000259" key="2">
    <source>
        <dbReference type="PROSITE" id="PS50011"/>
    </source>
</evidence>
<dbReference type="SUPFAM" id="SSF56112">
    <property type="entry name" value="Protein kinase-like (PK-like)"/>
    <property type="match status" value="1"/>
</dbReference>
<dbReference type="InterPro" id="IPR053083">
    <property type="entry name" value="TF_kinase-domain_protein"/>
</dbReference>
<feature type="compositionally biased region" description="Basic and acidic residues" evidence="1">
    <location>
        <begin position="44"/>
        <end position="58"/>
    </location>
</feature>
<dbReference type="InterPro" id="IPR011009">
    <property type="entry name" value="Kinase-like_dom_sf"/>
</dbReference>